<keyword evidence="1" id="KW-1133">Transmembrane helix</keyword>
<dbReference type="EMBL" id="RQFT01000007">
    <property type="protein sequence ID" value="TGL07404.1"/>
    <property type="molecule type" value="Genomic_DNA"/>
</dbReference>
<sequence>MISLASILSALFLILGSILLGYGLVTNGDSMYTKSLGWNLNTIWGSVVLIVGVLFGLGNWLSNQIPKKENL</sequence>
<reference evidence="2 3" key="1">
    <citation type="journal article" date="2019" name="PLoS Negl. Trop. Dis.">
        <title>Revisiting the worldwide diversity of Leptospira species in the environment.</title>
        <authorList>
            <person name="Vincent A.T."/>
            <person name="Schiettekatte O."/>
            <person name="Bourhy P."/>
            <person name="Veyrier F.J."/>
            <person name="Picardeau M."/>
        </authorList>
    </citation>
    <scope>NUCLEOTIDE SEQUENCE [LARGE SCALE GENOMIC DNA]</scope>
    <source>
        <strain evidence="2 3">201800273</strain>
    </source>
</reference>
<keyword evidence="1" id="KW-0812">Transmembrane</keyword>
<organism evidence="2 3">
    <name type="scientific">Leptospira bouyouniensis</name>
    <dbReference type="NCBI Taxonomy" id="2484911"/>
    <lineage>
        <taxon>Bacteria</taxon>
        <taxon>Pseudomonadati</taxon>
        <taxon>Spirochaetota</taxon>
        <taxon>Spirochaetia</taxon>
        <taxon>Leptospirales</taxon>
        <taxon>Leptospiraceae</taxon>
        <taxon>Leptospira</taxon>
    </lineage>
</organism>
<evidence type="ECO:0000313" key="3">
    <source>
        <dbReference type="Proteomes" id="UP000297641"/>
    </source>
</evidence>
<evidence type="ECO:0000256" key="1">
    <source>
        <dbReference type="SAM" id="Phobius"/>
    </source>
</evidence>
<dbReference type="AlphaFoldDB" id="A0A7I0HU45"/>
<gene>
    <name evidence="2" type="ORF">EHQ43_07655</name>
</gene>
<name>A0A7I0HU45_9LEPT</name>
<evidence type="ECO:0000313" key="2">
    <source>
        <dbReference type="EMBL" id="TGL07404.1"/>
    </source>
</evidence>
<accession>A0A7I0HU45</accession>
<proteinExistence type="predicted"/>
<comment type="caution">
    <text evidence="2">The sequence shown here is derived from an EMBL/GenBank/DDBJ whole genome shotgun (WGS) entry which is preliminary data.</text>
</comment>
<feature type="transmembrane region" description="Helical" evidence="1">
    <location>
        <begin position="42"/>
        <end position="61"/>
    </location>
</feature>
<protein>
    <submittedName>
        <fullName evidence="2">Uncharacterized protein</fullName>
    </submittedName>
</protein>
<keyword evidence="1" id="KW-0472">Membrane</keyword>
<dbReference type="Proteomes" id="UP000297641">
    <property type="component" value="Unassembled WGS sequence"/>
</dbReference>